<feature type="compositionally biased region" description="Basic and acidic residues" evidence="6">
    <location>
        <begin position="259"/>
        <end position="271"/>
    </location>
</feature>
<comment type="subcellular location">
    <subcellularLocation>
        <location evidence="1">Nucleus</location>
    </subcellularLocation>
</comment>
<organism evidence="7 8">
    <name type="scientific">Saccharomycodes ludwigii</name>
    <dbReference type="NCBI Taxonomy" id="36035"/>
    <lineage>
        <taxon>Eukaryota</taxon>
        <taxon>Fungi</taxon>
        <taxon>Dikarya</taxon>
        <taxon>Ascomycota</taxon>
        <taxon>Saccharomycotina</taxon>
        <taxon>Saccharomycetes</taxon>
        <taxon>Saccharomycodales</taxon>
        <taxon>Saccharomycodaceae</taxon>
        <taxon>Saccharomycodes</taxon>
    </lineage>
</organism>
<evidence type="ECO:0000256" key="5">
    <source>
        <dbReference type="ARBA" id="ARBA00023242"/>
    </source>
</evidence>
<dbReference type="InterPro" id="IPR003162">
    <property type="entry name" value="TFIID-31"/>
</dbReference>
<evidence type="ECO:0000256" key="3">
    <source>
        <dbReference type="ARBA" id="ARBA00023015"/>
    </source>
</evidence>
<accession>A0A376B438</accession>
<dbReference type="PANTHER" id="PTHR48068">
    <property type="entry name" value="TAF9 RNA POLYMERASE II, TATA BOX-BINDING PROTEIN (TBP)-ASSOCIATED FACTOR"/>
    <property type="match status" value="1"/>
</dbReference>
<reference evidence="8" key="1">
    <citation type="submission" date="2018-06" db="EMBL/GenBank/DDBJ databases">
        <authorList>
            <person name="Guldener U."/>
        </authorList>
    </citation>
    <scope>NUCLEOTIDE SEQUENCE [LARGE SCALE GENOMIC DNA]</scope>
    <source>
        <strain evidence="8">UTAD17</strain>
    </source>
</reference>
<proteinExistence type="inferred from homology"/>
<gene>
    <name evidence="7" type="ORF">SCODWIG_01204</name>
</gene>
<dbReference type="GO" id="GO:0005669">
    <property type="term" value="C:transcription factor TFIID complex"/>
    <property type="evidence" value="ECO:0007669"/>
    <property type="project" value="TreeGrafter"/>
</dbReference>
<feature type="compositionally biased region" description="Basic and acidic residues" evidence="6">
    <location>
        <begin position="240"/>
        <end position="250"/>
    </location>
</feature>
<dbReference type="Gene3D" id="1.10.20.10">
    <property type="entry name" value="Histone, subunit A"/>
    <property type="match status" value="1"/>
</dbReference>
<evidence type="ECO:0000256" key="6">
    <source>
        <dbReference type="SAM" id="MobiDB-lite"/>
    </source>
</evidence>
<dbReference type="EMBL" id="UFAJ01000143">
    <property type="protein sequence ID" value="SSD59443.1"/>
    <property type="molecule type" value="Genomic_DNA"/>
</dbReference>
<evidence type="ECO:0000256" key="1">
    <source>
        <dbReference type="ARBA" id="ARBA00004123"/>
    </source>
</evidence>
<keyword evidence="8" id="KW-1185">Reference proteome</keyword>
<dbReference type="PANTHER" id="PTHR48068:SF4">
    <property type="entry name" value="TATA-BOX BINDING PROTEIN ASSOCIATED FACTOR 9"/>
    <property type="match status" value="1"/>
</dbReference>
<feature type="region of interest" description="Disordered" evidence="6">
    <location>
        <begin position="1"/>
        <end position="281"/>
    </location>
</feature>
<keyword evidence="4" id="KW-0804">Transcription</keyword>
<evidence type="ECO:0000313" key="7">
    <source>
        <dbReference type="EMBL" id="SSD59443.1"/>
    </source>
</evidence>
<dbReference type="InterPro" id="IPR051431">
    <property type="entry name" value="TFIID_subunit_9"/>
</dbReference>
<feature type="compositionally biased region" description="Basic and acidic residues" evidence="6">
    <location>
        <begin position="50"/>
        <end position="152"/>
    </location>
</feature>
<dbReference type="InterPro" id="IPR009072">
    <property type="entry name" value="Histone-fold"/>
</dbReference>
<evidence type="ECO:0000256" key="4">
    <source>
        <dbReference type="ARBA" id="ARBA00023163"/>
    </source>
</evidence>
<dbReference type="GO" id="GO:0003713">
    <property type="term" value="F:transcription coactivator activity"/>
    <property type="evidence" value="ECO:0007669"/>
    <property type="project" value="TreeGrafter"/>
</dbReference>
<feature type="compositionally biased region" description="Polar residues" evidence="6">
    <location>
        <begin position="1"/>
        <end position="22"/>
    </location>
</feature>
<dbReference type="SUPFAM" id="SSF47113">
    <property type="entry name" value="Histone-fold"/>
    <property type="match status" value="1"/>
</dbReference>
<keyword evidence="5" id="KW-0539">Nucleus</keyword>
<dbReference type="GO" id="GO:0000124">
    <property type="term" value="C:SAGA complex"/>
    <property type="evidence" value="ECO:0007669"/>
    <property type="project" value="TreeGrafter"/>
</dbReference>
<protein>
    <recommendedName>
        <fullName evidence="9">Transcription initiation factor TFIID subunit 9</fullName>
    </recommendedName>
</protein>
<dbReference type="CDD" id="cd07979">
    <property type="entry name" value="HFD_TAF9"/>
    <property type="match status" value="1"/>
</dbReference>
<dbReference type="VEuPathDB" id="FungiDB:SCODWIG_01204"/>
<dbReference type="GO" id="GO:0051123">
    <property type="term" value="P:RNA polymerase II preinitiation complex assembly"/>
    <property type="evidence" value="ECO:0007669"/>
    <property type="project" value="TreeGrafter"/>
</dbReference>
<dbReference type="Pfam" id="PF02291">
    <property type="entry name" value="TFIID-31kDa"/>
    <property type="match status" value="1"/>
</dbReference>
<feature type="compositionally biased region" description="Basic and acidic residues" evidence="6">
    <location>
        <begin position="159"/>
        <end position="211"/>
    </location>
</feature>
<dbReference type="GO" id="GO:0046982">
    <property type="term" value="F:protein heterodimerization activity"/>
    <property type="evidence" value="ECO:0007669"/>
    <property type="project" value="InterPro"/>
</dbReference>
<evidence type="ECO:0008006" key="9">
    <source>
        <dbReference type="Google" id="ProtNLM"/>
    </source>
</evidence>
<dbReference type="GO" id="GO:0016251">
    <property type="term" value="F:RNA polymerase II general transcription initiation factor activity"/>
    <property type="evidence" value="ECO:0007669"/>
    <property type="project" value="TreeGrafter"/>
</dbReference>
<comment type="similarity">
    <text evidence="2">Belongs to the TAF9 family.</text>
</comment>
<name>A0A376B438_9ASCO</name>
<dbReference type="AlphaFoldDB" id="A0A376B438"/>
<feature type="compositionally biased region" description="Polar residues" evidence="6">
    <location>
        <begin position="223"/>
        <end position="236"/>
    </location>
</feature>
<dbReference type="Proteomes" id="UP000262825">
    <property type="component" value="Unassembled WGS sequence"/>
</dbReference>
<evidence type="ECO:0000313" key="8">
    <source>
        <dbReference type="Proteomes" id="UP000262825"/>
    </source>
</evidence>
<keyword evidence="3" id="KW-0805">Transcription regulation</keyword>
<sequence length="428" mass="49123">MSEDNIGSNQEHLQKEINNSVNKDALKKQEQVQPIVTIDNKPKSAAIEDNFQKPEQKEEQISNSKEESKENFNEEPKEERKVNYNEKPKEELKENLDEKSKEKLKEDSKEKLKDDQKEESKENIKDDLKEEPKEELKEESKADSKEKLKEDSKEDSEEETKKKASEENVEIEKTEEQNHIAIDKEKDNEGKLRNEPLDSKQEKIRHEEPVKEVSTGEPKNGDATISSNNIVTQERTQAIDGKKVSKDENSKNTITTAATDDKALNKGEIEPQQRPPISTGPNIYTTSTILNENNSPRDVRLLHLLLASQSIHRYEDTVPLQLMDFAYRYTRNILKDAVVYNDYANVNNGSLTVEDIRLSIAARTQYQFKPTAAPKELLLQLAQDRNKKSLPKVPNSWGIRLPPEKYCLTGGSINWDKVSDKNINKEKN</sequence>
<evidence type="ECO:0000256" key="2">
    <source>
        <dbReference type="ARBA" id="ARBA00007646"/>
    </source>
</evidence>
<dbReference type="OrthoDB" id="341924at2759"/>